<comment type="caution">
    <text evidence="2">The sequence shown here is derived from an EMBL/GenBank/DDBJ whole genome shotgun (WGS) entry which is preliminary data.</text>
</comment>
<dbReference type="Proteomes" id="UP000070779">
    <property type="component" value="Unassembled WGS sequence"/>
</dbReference>
<evidence type="ECO:0000256" key="1">
    <source>
        <dbReference type="SAM" id="Phobius"/>
    </source>
</evidence>
<feature type="transmembrane region" description="Helical" evidence="1">
    <location>
        <begin position="29"/>
        <end position="55"/>
    </location>
</feature>
<proteinExistence type="predicted"/>
<gene>
    <name evidence="2" type="ORF">SMIDD22_01237</name>
</gene>
<keyword evidence="1" id="KW-1133">Transmembrane helix</keyword>
<reference evidence="2 3" key="1">
    <citation type="submission" date="2016-01" db="EMBL/GenBank/DDBJ databases">
        <title>Highly variable Streptococcus oralis are common among viridans streptococci isolated from primates.</title>
        <authorList>
            <person name="Denapaite D."/>
            <person name="Rieger M."/>
            <person name="Koendgen S."/>
            <person name="Brueckner R."/>
            <person name="Ochigava I."/>
            <person name="Kappeler P."/>
            <person name="Maetz-Rensing K."/>
            <person name="Leendertz F."/>
            <person name="Hakenbeck R."/>
        </authorList>
    </citation>
    <scope>NUCLEOTIDE SEQUENCE [LARGE SCALE GENOMIC DNA]</scope>
    <source>
        <strain evidence="2 3">DD22</strain>
    </source>
</reference>
<dbReference type="AlphaFoldDB" id="A0A139RAI6"/>
<keyword evidence="1" id="KW-0812">Transmembrane</keyword>
<name>A0A139RAI6_STRMT</name>
<keyword evidence="1" id="KW-0472">Membrane</keyword>
<dbReference type="EMBL" id="LQZD01000339">
    <property type="protein sequence ID" value="KXU11738.1"/>
    <property type="molecule type" value="Genomic_DNA"/>
</dbReference>
<protein>
    <submittedName>
        <fullName evidence="2">Substrate-specific component NiaX of putative niacin ECF transporter</fullName>
    </submittedName>
</protein>
<organism evidence="2 3">
    <name type="scientific">Streptococcus mitis</name>
    <dbReference type="NCBI Taxonomy" id="28037"/>
    <lineage>
        <taxon>Bacteria</taxon>
        <taxon>Bacillati</taxon>
        <taxon>Bacillota</taxon>
        <taxon>Bacilli</taxon>
        <taxon>Lactobacillales</taxon>
        <taxon>Streptococcaceae</taxon>
        <taxon>Streptococcus</taxon>
        <taxon>Streptococcus mitis group</taxon>
    </lineage>
</organism>
<evidence type="ECO:0000313" key="3">
    <source>
        <dbReference type="Proteomes" id="UP000070779"/>
    </source>
</evidence>
<accession>A0A139RAI6</accession>
<dbReference type="PATRIC" id="fig|28037.238.peg.1490"/>
<evidence type="ECO:0000313" key="2">
    <source>
        <dbReference type="EMBL" id="KXU11738.1"/>
    </source>
</evidence>
<sequence>MLALVHALAEVLACVVFYATSGTNVENMFYVLFVLVGFGTIIHSMVDYTLALAVYKVLRKRR</sequence>